<protein>
    <recommendedName>
        <fullName evidence="2">Ig-like domain-containing protein</fullName>
    </recommendedName>
</protein>
<dbReference type="InterPro" id="IPR050208">
    <property type="entry name" value="MHC_class-I_related"/>
</dbReference>
<dbReference type="PANTHER" id="PTHR16675">
    <property type="entry name" value="MHC CLASS I-RELATED"/>
    <property type="match status" value="1"/>
</dbReference>
<dbReference type="OMA" id="WIPDYRR"/>
<reference evidence="4" key="1">
    <citation type="journal article" date="2014" name="PLoS ONE">
        <title>The genome and linkage map of the northern pike (Esox lucius): conserved synteny revealed between the salmonid sister group and the Neoteleostei.</title>
        <authorList>
            <person name="Rondeau E.B."/>
            <person name="Minkley D.R."/>
            <person name="Leong J.S."/>
            <person name="Messmer A.M."/>
            <person name="Jantzen J.R."/>
            <person name="von Schalburg K.R."/>
            <person name="Lemon C."/>
            <person name="Bird N.H."/>
            <person name="Koop B.F."/>
        </authorList>
    </citation>
    <scope>NUCLEOTIDE SEQUENCE</scope>
</reference>
<organism evidence="3 4">
    <name type="scientific">Esox lucius</name>
    <name type="common">Northern pike</name>
    <dbReference type="NCBI Taxonomy" id="8010"/>
    <lineage>
        <taxon>Eukaryota</taxon>
        <taxon>Metazoa</taxon>
        <taxon>Chordata</taxon>
        <taxon>Craniata</taxon>
        <taxon>Vertebrata</taxon>
        <taxon>Euteleostomi</taxon>
        <taxon>Actinopterygii</taxon>
        <taxon>Neopterygii</taxon>
        <taxon>Teleostei</taxon>
        <taxon>Protacanthopterygii</taxon>
        <taxon>Esociformes</taxon>
        <taxon>Esocidae</taxon>
        <taxon>Esox</taxon>
    </lineage>
</organism>
<dbReference type="InterPro" id="IPR007110">
    <property type="entry name" value="Ig-like_dom"/>
</dbReference>
<name>A0A6Q2WYJ3_ESOLU</name>
<dbReference type="GO" id="GO:0005615">
    <property type="term" value="C:extracellular space"/>
    <property type="evidence" value="ECO:0007669"/>
    <property type="project" value="TreeGrafter"/>
</dbReference>
<evidence type="ECO:0000313" key="3">
    <source>
        <dbReference type="Ensembl" id="ENSELUP00000046293.2"/>
    </source>
</evidence>
<keyword evidence="4" id="KW-1185">Reference proteome</keyword>
<proteinExistence type="predicted"/>
<evidence type="ECO:0000313" key="4">
    <source>
        <dbReference type="Proteomes" id="UP000265140"/>
    </source>
</evidence>
<keyword evidence="1" id="KW-0325">Glycoprotein</keyword>
<reference evidence="3" key="4">
    <citation type="submission" date="2025-09" db="UniProtKB">
        <authorList>
            <consortium name="Ensembl"/>
        </authorList>
    </citation>
    <scope>IDENTIFICATION</scope>
</reference>
<dbReference type="GeneTree" id="ENSGT01120000271828"/>
<reference evidence="3" key="2">
    <citation type="submission" date="2020-02" db="EMBL/GenBank/DDBJ databases">
        <title>Esox lucius (northern pike) genome, fEsoLuc1, primary haplotype.</title>
        <authorList>
            <person name="Myers G."/>
            <person name="Karagic N."/>
            <person name="Meyer A."/>
            <person name="Pippel M."/>
            <person name="Reichard M."/>
            <person name="Winkler S."/>
            <person name="Tracey A."/>
            <person name="Sims Y."/>
            <person name="Howe K."/>
            <person name="Rhie A."/>
            <person name="Formenti G."/>
            <person name="Durbin R."/>
            <person name="Fedrigo O."/>
            <person name="Jarvis E.D."/>
        </authorList>
    </citation>
    <scope>NUCLEOTIDE SEQUENCE [LARGE SCALE GENOMIC DNA]</scope>
</reference>
<dbReference type="Ensembl" id="ENSELUT00000065710.2">
    <property type="protein sequence ID" value="ENSELUP00000046293.2"/>
    <property type="gene ID" value="ENSELUG00000029848.2"/>
</dbReference>
<reference evidence="3" key="3">
    <citation type="submission" date="2025-08" db="UniProtKB">
        <authorList>
            <consortium name="Ensembl"/>
        </authorList>
    </citation>
    <scope>IDENTIFICATION</scope>
</reference>
<evidence type="ECO:0000256" key="1">
    <source>
        <dbReference type="ARBA" id="ARBA00023180"/>
    </source>
</evidence>
<dbReference type="AlphaFoldDB" id="A0A6Q2WYJ3"/>
<dbReference type="Gene3D" id="2.60.40.10">
    <property type="entry name" value="Immunoglobulins"/>
    <property type="match status" value="1"/>
</dbReference>
<dbReference type="SUPFAM" id="SSF48726">
    <property type="entry name" value="Immunoglobulin"/>
    <property type="match status" value="1"/>
</dbReference>
<feature type="domain" description="Ig-like" evidence="2">
    <location>
        <begin position="1"/>
        <end position="75"/>
    </location>
</feature>
<dbReference type="InParanoid" id="A0A6Q2WYJ3"/>
<dbReference type="InterPro" id="IPR003597">
    <property type="entry name" value="Ig_C1-set"/>
</dbReference>
<dbReference type="Proteomes" id="UP000265140">
    <property type="component" value="Chromosome 10"/>
</dbReference>
<dbReference type="PANTHER" id="PTHR16675:SF237">
    <property type="entry name" value="MHC CLASS I ANTIGEN TRANSCRIPT VARIANT 1-RELATED"/>
    <property type="match status" value="1"/>
</dbReference>
<dbReference type="SMART" id="SM00407">
    <property type="entry name" value="IGc1"/>
    <property type="match status" value="1"/>
</dbReference>
<dbReference type="InterPro" id="IPR036179">
    <property type="entry name" value="Ig-like_dom_sf"/>
</dbReference>
<dbReference type="PROSITE" id="PS50835">
    <property type="entry name" value="IG_LIKE"/>
    <property type="match status" value="1"/>
</dbReference>
<dbReference type="GO" id="GO:0006955">
    <property type="term" value="P:immune response"/>
    <property type="evidence" value="ECO:0007669"/>
    <property type="project" value="TreeGrafter"/>
</dbReference>
<dbReference type="InterPro" id="IPR013783">
    <property type="entry name" value="Ig-like_fold"/>
</dbReference>
<evidence type="ECO:0000259" key="2">
    <source>
        <dbReference type="PROSITE" id="PS50835"/>
    </source>
</evidence>
<dbReference type="Pfam" id="PF07654">
    <property type="entry name" value="C1-set"/>
    <property type="match status" value="1"/>
</dbReference>
<sequence>CHATGFYPSEVNILWQKDGPFQHEDVETGHTLPNGDGTFQKSVLLTVKPEEWKNNKYHCVVQVSGINKDFIKDLTESEIQTNRAVVKVLIQTSRLKLQRATTINSCTVTRKNSLVGLEET</sequence>
<accession>A0A6Q2WYJ3</accession>
<dbReference type="GO" id="GO:0009897">
    <property type="term" value="C:external side of plasma membrane"/>
    <property type="evidence" value="ECO:0007669"/>
    <property type="project" value="TreeGrafter"/>
</dbReference>